<dbReference type="AlphaFoldDB" id="A0A9D2BNS2"/>
<sequence>MQETVLLYNIDKTDAGKAIISILEKLNVEVIIVKTSDLMSPIGYILGIEDYERGTEALTSIPHDDMMVLAGFEDGQVDILLQIFKEANIPFIPLKAIVTKTNIDWTFKQLLENVKKEYLEFTGMKQTN</sequence>
<gene>
    <name evidence="1" type="ORF">H9980_08710</name>
</gene>
<accession>A0A9D2BNS2</accession>
<organism evidence="1 2">
    <name type="scientific">Candidatus Erysipelatoclostridium merdavium</name>
    <dbReference type="NCBI Taxonomy" id="2838566"/>
    <lineage>
        <taxon>Bacteria</taxon>
        <taxon>Bacillati</taxon>
        <taxon>Bacillota</taxon>
        <taxon>Erysipelotrichia</taxon>
        <taxon>Erysipelotrichales</taxon>
        <taxon>Erysipelotrichales incertae sedis</taxon>
    </lineage>
</organism>
<evidence type="ECO:0000313" key="2">
    <source>
        <dbReference type="Proteomes" id="UP000886724"/>
    </source>
</evidence>
<reference evidence="1" key="1">
    <citation type="journal article" date="2021" name="PeerJ">
        <title>Extensive microbial diversity within the chicken gut microbiome revealed by metagenomics and culture.</title>
        <authorList>
            <person name="Gilroy R."/>
            <person name="Ravi A."/>
            <person name="Getino M."/>
            <person name="Pursley I."/>
            <person name="Horton D.L."/>
            <person name="Alikhan N.F."/>
            <person name="Baker D."/>
            <person name="Gharbi K."/>
            <person name="Hall N."/>
            <person name="Watson M."/>
            <person name="Adriaenssens E.M."/>
            <person name="Foster-Nyarko E."/>
            <person name="Jarju S."/>
            <person name="Secka A."/>
            <person name="Antonio M."/>
            <person name="Oren A."/>
            <person name="Chaudhuri R.R."/>
            <person name="La Ragione R."/>
            <person name="Hildebrand F."/>
            <person name="Pallen M.J."/>
        </authorList>
    </citation>
    <scope>NUCLEOTIDE SEQUENCE</scope>
    <source>
        <strain evidence="1">ChiGjej1B1-14440</strain>
    </source>
</reference>
<evidence type="ECO:0000313" key="1">
    <source>
        <dbReference type="EMBL" id="HIX82034.1"/>
    </source>
</evidence>
<comment type="caution">
    <text evidence="1">The sequence shown here is derived from an EMBL/GenBank/DDBJ whole genome shotgun (WGS) entry which is preliminary data.</text>
</comment>
<dbReference type="Proteomes" id="UP000886724">
    <property type="component" value="Unassembled WGS sequence"/>
</dbReference>
<reference evidence="1" key="2">
    <citation type="submission" date="2021-04" db="EMBL/GenBank/DDBJ databases">
        <authorList>
            <person name="Gilroy R."/>
        </authorList>
    </citation>
    <scope>NUCLEOTIDE SEQUENCE</scope>
    <source>
        <strain evidence="1">ChiGjej1B1-14440</strain>
    </source>
</reference>
<name>A0A9D2BNS2_9FIRM</name>
<proteinExistence type="predicted"/>
<dbReference type="InterPro" id="IPR016621">
    <property type="entry name" value="UCP014543"/>
</dbReference>
<dbReference type="Pfam" id="PF12646">
    <property type="entry name" value="DUF3783"/>
    <property type="match status" value="1"/>
</dbReference>
<protein>
    <submittedName>
        <fullName evidence="1">DUF3783 domain-containing protein</fullName>
    </submittedName>
</protein>
<dbReference type="EMBL" id="DXET01000191">
    <property type="protein sequence ID" value="HIX82034.1"/>
    <property type="molecule type" value="Genomic_DNA"/>
</dbReference>